<dbReference type="Proteomes" id="UP000003009">
    <property type="component" value="Unassembled WGS sequence"/>
</dbReference>
<proteinExistence type="predicted"/>
<organism evidence="1 2">
    <name type="scientific">Kingella oralis ATCC 51147</name>
    <dbReference type="NCBI Taxonomy" id="629741"/>
    <lineage>
        <taxon>Bacteria</taxon>
        <taxon>Pseudomonadati</taxon>
        <taxon>Pseudomonadota</taxon>
        <taxon>Betaproteobacteria</taxon>
        <taxon>Neisseriales</taxon>
        <taxon>Neisseriaceae</taxon>
        <taxon>Kingella</taxon>
    </lineage>
</organism>
<dbReference type="STRING" id="629741.GCWU000324_01068"/>
<gene>
    <name evidence="1" type="ORF">GCWU000324_01068</name>
</gene>
<dbReference type="HOGENOM" id="CLU_3026235_0_0_4"/>
<comment type="caution">
    <text evidence="1">The sequence shown here is derived from an EMBL/GenBank/DDBJ whole genome shotgun (WGS) entry which is preliminary data.</text>
</comment>
<keyword evidence="2" id="KW-1185">Reference proteome</keyword>
<dbReference type="PROSITE" id="PS51257">
    <property type="entry name" value="PROKAR_LIPOPROTEIN"/>
    <property type="match status" value="1"/>
</dbReference>
<accession>C4GG01</accession>
<dbReference type="AlphaFoldDB" id="C4GG01"/>
<reference evidence="1" key="1">
    <citation type="submission" date="2009-04" db="EMBL/GenBank/DDBJ databases">
        <authorList>
            <person name="Weinstock G."/>
            <person name="Sodergren E."/>
            <person name="Clifton S."/>
            <person name="Fulton L."/>
            <person name="Fulton B."/>
            <person name="Courtney L."/>
            <person name="Fronick C."/>
            <person name="Harrison M."/>
            <person name="Strong C."/>
            <person name="Farmer C."/>
            <person name="Delahaunty K."/>
            <person name="Markovic C."/>
            <person name="Hall O."/>
            <person name="Minx P."/>
            <person name="Tomlinson C."/>
            <person name="Mitreva M."/>
            <person name="Nelson J."/>
            <person name="Hou S."/>
            <person name="Wollam A."/>
            <person name="Pepin K.H."/>
            <person name="Johnson M."/>
            <person name="Bhonagiri V."/>
            <person name="Nash W.E."/>
            <person name="Warren W."/>
            <person name="Chinwalla A."/>
            <person name="Mardis E.R."/>
            <person name="Wilson R.K."/>
        </authorList>
    </citation>
    <scope>NUCLEOTIDE SEQUENCE [LARGE SCALE GENOMIC DNA]</scope>
    <source>
        <strain evidence="1">ATCC 51147</strain>
    </source>
</reference>
<evidence type="ECO:0000313" key="1">
    <source>
        <dbReference type="EMBL" id="EEP69156.1"/>
    </source>
</evidence>
<evidence type="ECO:0000313" key="2">
    <source>
        <dbReference type="Proteomes" id="UP000003009"/>
    </source>
</evidence>
<name>C4GG01_9NEIS</name>
<sequence length="55" mass="6143">MQVWLRQTPLSPHPFFGACELAALRASSDKRTLVSEKRMLRSAGRRGMGSCINHS</sequence>
<protein>
    <submittedName>
        <fullName evidence="1">Uncharacterized protein</fullName>
    </submittedName>
</protein>
<dbReference type="EMBL" id="ACJW02000002">
    <property type="protein sequence ID" value="EEP69156.1"/>
    <property type="molecule type" value="Genomic_DNA"/>
</dbReference>